<evidence type="ECO:0000256" key="1">
    <source>
        <dbReference type="SAM" id="MobiDB-lite"/>
    </source>
</evidence>
<dbReference type="EMBL" id="BJWL01000222">
    <property type="protein sequence ID" value="GFS35097.1"/>
    <property type="molecule type" value="Genomic_DNA"/>
</dbReference>
<gene>
    <name evidence="2" type="ORF">Acr_00g0037810</name>
</gene>
<accession>A0A7J0DGZ0</accession>
<keyword evidence="3" id="KW-1185">Reference proteome</keyword>
<proteinExistence type="predicted"/>
<dbReference type="OrthoDB" id="1559178at2759"/>
<evidence type="ECO:0000313" key="2">
    <source>
        <dbReference type="EMBL" id="GFS35097.1"/>
    </source>
</evidence>
<protein>
    <submittedName>
        <fullName evidence="2">Uncharacterized protein</fullName>
    </submittedName>
</protein>
<feature type="region of interest" description="Disordered" evidence="1">
    <location>
        <begin position="1"/>
        <end position="26"/>
    </location>
</feature>
<reference evidence="3" key="1">
    <citation type="submission" date="2019-07" db="EMBL/GenBank/DDBJ databases">
        <title>De Novo Assembly of kiwifruit Actinidia rufa.</title>
        <authorList>
            <person name="Sugita-Konishi S."/>
            <person name="Sato K."/>
            <person name="Mori E."/>
            <person name="Abe Y."/>
            <person name="Kisaki G."/>
            <person name="Hamano K."/>
            <person name="Suezawa K."/>
            <person name="Otani M."/>
            <person name="Fukuda T."/>
            <person name="Manabe T."/>
            <person name="Gomi K."/>
            <person name="Tabuchi M."/>
            <person name="Akimitsu K."/>
            <person name="Kataoka I."/>
        </authorList>
    </citation>
    <scope>NUCLEOTIDE SEQUENCE [LARGE SCALE GENOMIC DNA]</scope>
    <source>
        <strain evidence="3">cv. Fuchu</strain>
    </source>
</reference>
<organism evidence="2 3">
    <name type="scientific">Actinidia rufa</name>
    <dbReference type="NCBI Taxonomy" id="165716"/>
    <lineage>
        <taxon>Eukaryota</taxon>
        <taxon>Viridiplantae</taxon>
        <taxon>Streptophyta</taxon>
        <taxon>Embryophyta</taxon>
        <taxon>Tracheophyta</taxon>
        <taxon>Spermatophyta</taxon>
        <taxon>Magnoliopsida</taxon>
        <taxon>eudicotyledons</taxon>
        <taxon>Gunneridae</taxon>
        <taxon>Pentapetalae</taxon>
        <taxon>asterids</taxon>
        <taxon>Ericales</taxon>
        <taxon>Actinidiaceae</taxon>
        <taxon>Actinidia</taxon>
    </lineage>
</organism>
<sequence>MSDKISKSTPRTKTTAKNTLKGKEAAGSSSETYDALRFLRVHEERAYRKTWVQNRAVIEKEIRLNDFGEFTWEKEFADRGWLGLASFNGECVVTLYAEFMENISSPIDEKGNTKIVSWVQGKEIILTPDSFAHYFRLRQVENPNFEYPDVGVPPLSNIEEHVKRNIAMLQEMMAMIMRGQPPTPGDDDDDNDGDNI</sequence>
<dbReference type="Proteomes" id="UP000585474">
    <property type="component" value="Unassembled WGS sequence"/>
</dbReference>
<dbReference type="AlphaFoldDB" id="A0A7J0DGZ0"/>
<feature type="compositionally biased region" description="Polar residues" evidence="1">
    <location>
        <begin position="7"/>
        <end position="18"/>
    </location>
</feature>
<comment type="caution">
    <text evidence="2">The sequence shown here is derived from an EMBL/GenBank/DDBJ whole genome shotgun (WGS) entry which is preliminary data.</text>
</comment>
<name>A0A7J0DGZ0_9ERIC</name>
<evidence type="ECO:0000313" key="3">
    <source>
        <dbReference type="Proteomes" id="UP000585474"/>
    </source>
</evidence>